<accession>A0ABQ8RWZ9</accession>
<sequence length="580" mass="64159">EVNTMKRLLIYISLQLLLVCRIRADCVVSIDQGTARGALLTSFAGKEFCSYSGIPYATPPVGDLRFRAPEPALPWTGELNATKPGNSCMQSLMSIYLGNEDCLYLNVHTPQVTESTSELLPVMVFIHGGGYTFGSGKPASYGPHFIIDKDVVMITINYRLGVFGFLSTGDDAAPGNFGLKDQLEALRWIQKNIAAFGGDPNKVTIFGESAGSFSVHFHVLSQASKGLFHAAIGESGSALMPMFLDTTHSSAVALKQGEAVGCPTDNTADLIDCLRKIDADTLMTNDPGMYYEEWRVVTETQSDLNPEPFLTAPPQDIIRSGNFNKVPFVLGTNSEEAGFFLVPYIGTKDVMDKLNLNFDRLGETAFFLWESESQDMIAATWQSVADFYIGTNHTITPDNYHKLIEAANDRFMQHNIQKSVELHLQAGHSTVYLYNFGYRGKYSLIAKARYGDLRFDLEQTYVLGVLHADEMQYILSYGSDPQKWTAGHPDLEVVDAVVTLWTNVAKYGHPTPSEGTIPQSIVWPAAGDNEDQVTYYVFGHQEPPVEPVDGIMPLRISVVPDLFKARMDFWDSLPLSENQQ</sequence>
<feature type="chain" id="PRO_5044952268" description="Carboxylic ester hydrolase" evidence="5">
    <location>
        <begin position="25"/>
        <end position="580"/>
    </location>
</feature>
<protein>
    <recommendedName>
        <fullName evidence="5">Carboxylic ester hydrolase</fullName>
        <ecNumber evidence="5">3.1.1.-</ecNumber>
    </recommendedName>
</protein>
<feature type="domain" description="Carboxylesterase type B" evidence="6">
    <location>
        <begin position="26"/>
        <end position="533"/>
    </location>
</feature>
<dbReference type="InterPro" id="IPR019826">
    <property type="entry name" value="Carboxylesterase_B_AS"/>
</dbReference>
<dbReference type="Pfam" id="PF00135">
    <property type="entry name" value="COesterase"/>
    <property type="match status" value="1"/>
</dbReference>
<evidence type="ECO:0000313" key="7">
    <source>
        <dbReference type="EMBL" id="KAJ4426251.1"/>
    </source>
</evidence>
<dbReference type="InterPro" id="IPR002018">
    <property type="entry name" value="CarbesteraseB"/>
</dbReference>
<comment type="similarity">
    <text evidence="1 5">Belongs to the type-B carboxylesterase/lipase family.</text>
</comment>
<evidence type="ECO:0000256" key="1">
    <source>
        <dbReference type="ARBA" id="ARBA00005964"/>
    </source>
</evidence>
<reference evidence="7 8" key="1">
    <citation type="journal article" date="2022" name="Allergy">
        <title>Genome assembly and annotation of Periplaneta americana reveal a comprehensive cockroach allergen profile.</title>
        <authorList>
            <person name="Wang L."/>
            <person name="Xiong Q."/>
            <person name="Saelim N."/>
            <person name="Wang L."/>
            <person name="Nong W."/>
            <person name="Wan A.T."/>
            <person name="Shi M."/>
            <person name="Liu X."/>
            <person name="Cao Q."/>
            <person name="Hui J.H.L."/>
            <person name="Sookrung N."/>
            <person name="Leung T.F."/>
            <person name="Tungtrongchitr A."/>
            <person name="Tsui S.K.W."/>
        </authorList>
    </citation>
    <scope>NUCLEOTIDE SEQUENCE [LARGE SCALE GENOMIC DNA]</scope>
    <source>
        <strain evidence="7">PWHHKU_190912</strain>
    </source>
</reference>
<evidence type="ECO:0000313" key="8">
    <source>
        <dbReference type="Proteomes" id="UP001148838"/>
    </source>
</evidence>
<dbReference type="EMBL" id="JAJSOF020000040">
    <property type="protein sequence ID" value="KAJ4426251.1"/>
    <property type="molecule type" value="Genomic_DNA"/>
</dbReference>
<dbReference type="EC" id="3.1.1.-" evidence="5"/>
<keyword evidence="2" id="KW-0719">Serine esterase</keyword>
<dbReference type="PROSITE" id="PS00122">
    <property type="entry name" value="CARBOXYLESTERASE_B_1"/>
    <property type="match status" value="1"/>
</dbReference>
<proteinExistence type="inferred from homology"/>
<evidence type="ECO:0000256" key="5">
    <source>
        <dbReference type="RuleBase" id="RU361235"/>
    </source>
</evidence>
<comment type="caution">
    <text evidence="7">The sequence shown here is derived from an EMBL/GenBank/DDBJ whole genome shotgun (WGS) entry which is preliminary data.</text>
</comment>
<name>A0ABQ8RWZ9_PERAM</name>
<dbReference type="SUPFAM" id="SSF53474">
    <property type="entry name" value="alpha/beta-Hydrolases"/>
    <property type="match status" value="1"/>
</dbReference>
<dbReference type="Gene3D" id="3.40.50.1820">
    <property type="entry name" value="alpha/beta hydrolase"/>
    <property type="match status" value="1"/>
</dbReference>
<dbReference type="Proteomes" id="UP001148838">
    <property type="component" value="Unassembled WGS sequence"/>
</dbReference>
<evidence type="ECO:0000256" key="2">
    <source>
        <dbReference type="ARBA" id="ARBA00022487"/>
    </source>
</evidence>
<evidence type="ECO:0000259" key="6">
    <source>
        <dbReference type="Pfam" id="PF00135"/>
    </source>
</evidence>
<keyword evidence="3 5" id="KW-0378">Hydrolase</keyword>
<keyword evidence="4" id="KW-0325">Glycoprotein</keyword>
<gene>
    <name evidence="7" type="ORF">ANN_27063</name>
</gene>
<feature type="signal peptide" evidence="5">
    <location>
        <begin position="1"/>
        <end position="24"/>
    </location>
</feature>
<keyword evidence="5" id="KW-0732">Signal</keyword>
<dbReference type="PANTHER" id="PTHR11559">
    <property type="entry name" value="CARBOXYLESTERASE"/>
    <property type="match status" value="1"/>
</dbReference>
<evidence type="ECO:0000256" key="3">
    <source>
        <dbReference type="ARBA" id="ARBA00022801"/>
    </source>
</evidence>
<organism evidence="7 8">
    <name type="scientific">Periplaneta americana</name>
    <name type="common">American cockroach</name>
    <name type="synonym">Blatta americana</name>
    <dbReference type="NCBI Taxonomy" id="6978"/>
    <lineage>
        <taxon>Eukaryota</taxon>
        <taxon>Metazoa</taxon>
        <taxon>Ecdysozoa</taxon>
        <taxon>Arthropoda</taxon>
        <taxon>Hexapoda</taxon>
        <taxon>Insecta</taxon>
        <taxon>Pterygota</taxon>
        <taxon>Neoptera</taxon>
        <taxon>Polyneoptera</taxon>
        <taxon>Dictyoptera</taxon>
        <taxon>Blattodea</taxon>
        <taxon>Blattoidea</taxon>
        <taxon>Blattidae</taxon>
        <taxon>Blattinae</taxon>
        <taxon>Periplaneta</taxon>
    </lineage>
</organism>
<keyword evidence="8" id="KW-1185">Reference proteome</keyword>
<evidence type="ECO:0000256" key="4">
    <source>
        <dbReference type="ARBA" id="ARBA00023180"/>
    </source>
</evidence>
<dbReference type="InterPro" id="IPR050309">
    <property type="entry name" value="Type-B_Carboxylest/Lipase"/>
</dbReference>
<dbReference type="InterPro" id="IPR029058">
    <property type="entry name" value="AB_hydrolase_fold"/>
</dbReference>
<feature type="non-terminal residue" evidence="7">
    <location>
        <position position="1"/>
    </location>
</feature>